<dbReference type="GO" id="GO:0005886">
    <property type="term" value="C:plasma membrane"/>
    <property type="evidence" value="ECO:0007669"/>
    <property type="project" value="InterPro"/>
</dbReference>
<dbReference type="HOGENOM" id="CLU_024949_3_0_1"/>
<dbReference type="InterPro" id="IPR001107">
    <property type="entry name" value="Band_7"/>
</dbReference>
<dbReference type="EnsemblMetazoa" id="SMAR004602-RA">
    <property type="protein sequence ID" value="SMAR004602-PA"/>
    <property type="gene ID" value="SMAR004602"/>
</dbReference>
<keyword evidence="7" id="KW-1185">Reference proteome</keyword>
<reference evidence="7" key="1">
    <citation type="submission" date="2011-05" db="EMBL/GenBank/DDBJ databases">
        <authorList>
            <person name="Richards S.R."/>
            <person name="Qu J."/>
            <person name="Jiang H."/>
            <person name="Jhangiani S.N."/>
            <person name="Agravi P."/>
            <person name="Goodspeed R."/>
            <person name="Gross S."/>
            <person name="Mandapat C."/>
            <person name="Jackson L."/>
            <person name="Mathew T."/>
            <person name="Pu L."/>
            <person name="Thornton R."/>
            <person name="Saada N."/>
            <person name="Wilczek-Boney K.B."/>
            <person name="Lee S."/>
            <person name="Kovar C."/>
            <person name="Wu Y."/>
            <person name="Scherer S.E."/>
            <person name="Worley K.C."/>
            <person name="Muzny D.M."/>
            <person name="Gibbs R."/>
        </authorList>
    </citation>
    <scope>NUCLEOTIDE SEQUENCE</scope>
    <source>
        <strain evidence="7">Brora</strain>
    </source>
</reference>
<sequence length="226" mass="26087">MTSPKTNTPQQQIYGYTAFNIEKDERPYKCFEMLLIFVSYFLLIICPLALFCCWVVIKEYERAITFRFGRLRKIEPRGPGLIFILPCVDTYNVVDLRTLYFDVPPQEILTKDSVTIAVDAVVYYRTFDATMAITNVQDYKKASHLLAASILRNTLGTKNMVDILTQRESLSYAMQKQLDEATDPWGVKIERVEMKDVRLPHNMQRAMAAEAEATREAKAKSNCCRR</sequence>
<evidence type="ECO:0000256" key="4">
    <source>
        <dbReference type="SAM" id="Phobius"/>
    </source>
</evidence>
<dbReference type="SUPFAM" id="SSF117892">
    <property type="entry name" value="Band 7/SPFH domain"/>
    <property type="match status" value="1"/>
</dbReference>
<dbReference type="Gene3D" id="3.30.479.30">
    <property type="entry name" value="Band 7 domain"/>
    <property type="match status" value="1"/>
</dbReference>
<keyword evidence="4" id="KW-0812">Transmembrane</keyword>
<proteinExistence type="inferred from homology"/>
<evidence type="ECO:0000259" key="5">
    <source>
        <dbReference type="SMART" id="SM00244"/>
    </source>
</evidence>
<evidence type="ECO:0000313" key="7">
    <source>
        <dbReference type="Proteomes" id="UP000014500"/>
    </source>
</evidence>
<accession>T1ITZ1</accession>
<dbReference type="SMART" id="SM00244">
    <property type="entry name" value="PHB"/>
    <property type="match status" value="1"/>
</dbReference>
<dbReference type="PANTHER" id="PTHR10264:SF19">
    <property type="entry name" value="AT06885P-RELATED"/>
    <property type="match status" value="1"/>
</dbReference>
<dbReference type="OMA" id="TAFNIEK"/>
<dbReference type="STRING" id="126957.T1ITZ1"/>
<dbReference type="PANTHER" id="PTHR10264">
    <property type="entry name" value="BAND 7 PROTEIN-RELATED"/>
    <property type="match status" value="1"/>
</dbReference>
<comment type="subcellular location">
    <subcellularLocation>
        <location evidence="1">Membrane</location>
    </subcellularLocation>
</comment>
<dbReference type="Proteomes" id="UP000014500">
    <property type="component" value="Unassembled WGS sequence"/>
</dbReference>
<dbReference type="InterPro" id="IPR001972">
    <property type="entry name" value="Stomatin_HflK_fam"/>
</dbReference>
<feature type="transmembrane region" description="Helical" evidence="4">
    <location>
        <begin position="33"/>
        <end position="57"/>
    </location>
</feature>
<dbReference type="EMBL" id="JH431506">
    <property type="status" value="NOT_ANNOTATED_CDS"/>
    <property type="molecule type" value="Genomic_DNA"/>
</dbReference>
<dbReference type="InterPro" id="IPR036013">
    <property type="entry name" value="Band_7/SPFH_dom_sf"/>
</dbReference>
<evidence type="ECO:0000313" key="6">
    <source>
        <dbReference type="EnsemblMetazoa" id="SMAR004602-PA"/>
    </source>
</evidence>
<dbReference type="FunFam" id="3.30.479.30:FF:000002">
    <property type="entry name" value="band 7 protein AGAP004871"/>
    <property type="match status" value="1"/>
</dbReference>
<keyword evidence="4" id="KW-1133">Transmembrane helix</keyword>
<dbReference type="PRINTS" id="PR00721">
    <property type="entry name" value="STOMATIN"/>
</dbReference>
<dbReference type="Pfam" id="PF01145">
    <property type="entry name" value="Band_7"/>
    <property type="match status" value="1"/>
</dbReference>
<comment type="similarity">
    <text evidence="2">Belongs to the band 7/mec-2 family.</text>
</comment>
<organism evidence="6 7">
    <name type="scientific">Strigamia maritima</name>
    <name type="common">European centipede</name>
    <name type="synonym">Geophilus maritimus</name>
    <dbReference type="NCBI Taxonomy" id="126957"/>
    <lineage>
        <taxon>Eukaryota</taxon>
        <taxon>Metazoa</taxon>
        <taxon>Ecdysozoa</taxon>
        <taxon>Arthropoda</taxon>
        <taxon>Myriapoda</taxon>
        <taxon>Chilopoda</taxon>
        <taxon>Pleurostigmophora</taxon>
        <taxon>Geophilomorpha</taxon>
        <taxon>Linotaeniidae</taxon>
        <taxon>Strigamia</taxon>
    </lineage>
</organism>
<keyword evidence="3 4" id="KW-0472">Membrane</keyword>
<dbReference type="eggNOG" id="KOG2621">
    <property type="taxonomic scope" value="Eukaryota"/>
</dbReference>
<evidence type="ECO:0000256" key="3">
    <source>
        <dbReference type="ARBA" id="ARBA00023136"/>
    </source>
</evidence>
<dbReference type="AlphaFoldDB" id="T1ITZ1"/>
<name>T1ITZ1_STRMM</name>
<evidence type="ECO:0000256" key="2">
    <source>
        <dbReference type="ARBA" id="ARBA00008164"/>
    </source>
</evidence>
<evidence type="ECO:0000256" key="1">
    <source>
        <dbReference type="ARBA" id="ARBA00004370"/>
    </source>
</evidence>
<dbReference type="PhylomeDB" id="T1ITZ1"/>
<dbReference type="InterPro" id="IPR043202">
    <property type="entry name" value="Band-7_stomatin-like"/>
</dbReference>
<reference evidence="6" key="2">
    <citation type="submission" date="2015-02" db="UniProtKB">
        <authorList>
            <consortium name="EnsemblMetazoa"/>
        </authorList>
    </citation>
    <scope>IDENTIFICATION</scope>
</reference>
<protein>
    <recommendedName>
        <fullName evidence="5">Band 7 domain-containing protein</fullName>
    </recommendedName>
</protein>
<feature type="domain" description="Band 7" evidence="5">
    <location>
        <begin position="52"/>
        <end position="211"/>
    </location>
</feature>